<sequence length="291" mass="32361">MCSEIGLTALHGLLFAYLTDEPNLSEEHFFAYAQIFAIVLLVIVSLNLVFLAIDCYIPLLRFAVLFKIIDESVLKNAEKQRFIDEFSASDDSMTERDMSINSKELGKYGPDYNEDKIEYVDPKAEERKARMKLKKKKAPKKEEDPLVSNFGPKYIPLAKIEEPEKTEGEGEGDDDSPKLSQNAGNRTAIQNLPGQLTPLQEDKIKTAKIGPGGFGTQPLQPIEEEKRLDESRLSKSPHSSKGGTPKEGEEKEANLLTPALSQPTGFAGGEFGKALVKAKSQTDYNFLPYKK</sequence>
<feature type="compositionally biased region" description="Basic and acidic residues" evidence="1">
    <location>
        <begin position="159"/>
        <end position="168"/>
    </location>
</feature>
<gene>
    <name evidence="3" type="ORF">ECRA1380_LOCUS5421</name>
</gene>
<reference evidence="3" key="1">
    <citation type="submission" date="2021-01" db="EMBL/GenBank/DDBJ databases">
        <authorList>
            <person name="Corre E."/>
            <person name="Pelletier E."/>
            <person name="Niang G."/>
            <person name="Scheremetjew M."/>
            <person name="Finn R."/>
            <person name="Kale V."/>
            <person name="Holt S."/>
            <person name="Cochrane G."/>
            <person name="Meng A."/>
            <person name="Brown T."/>
            <person name="Cohen L."/>
        </authorList>
    </citation>
    <scope>NUCLEOTIDE SEQUENCE</scope>
    <source>
        <strain evidence="3">CT5</strain>
    </source>
</reference>
<evidence type="ECO:0000313" key="3">
    <source>
        <dbReference type="EMBL" id="CAE0380460.1"/>
    </source>
</evidence>
<feature type="compositionally biased region" description="Basic and acidic residues" evidence="1">
    <location>
        <begin position="244"/>
        <end position="253"/>
    </location>
</feature>
<accession>A0A7S3NTV8</accession>
<feature type="region of interest" description="Disordered" evidence="1">
    <location>
        <begin position="130"/>
        <end position="269"/>
    </location>
</feature>
<feature type="transmembrane region" description="Helical" evidence="2">
    <location>
        <begin position="29"/>
        <end position="53"/>
    </location>
</feature>
<keyword evidence="2" id="KW-1133">Transmembrane helix</keyword>
<protein>
    <submittedName>
        <fullName evidence="3">Uncharacterized protein</fullName>
    </submittedName>
</protein>
<name>A0A7S3NTV8_EUPCR</name>
<organism evidence="3">
    <name type="scientific">Euplotes crassus</name>
    <dbReference type="NCBI Taxonomy" id="5936"/>
    <lineage>
        <taxon>Eukaryota</taxon>
        <taxon>Sar</taxon>
        <taxon>Alveolata</taxon>
        <taxon>Ciliophora</taxon>
        <taxon>Intramacronucleata</taxon>
        <taxon>Spirotrichea</taxon>
        <taxon>Hypotrichia</taxon>
        <taxon>Euplotida</taxon>
        <taxon>Euplotidae</taxon>
        <taxon>Moneuplotes</taxon>
    </lineage>
</organism>
<evidence type="ECO:0000256" key="2">
    <source>
        <dbReference type="SAM" id="Phobius"/>
    </source>
</evidence>
<keyword evidence="2" id="KW-0472">Membrane</keyword>
<feature type="compositionally biased region" description="Basic and acidic residues" evidence="1">
    <location>
        <begin position="223"/>
        <end position="233"/>
    </location>
</feature>
<proteinExistence type="predicted"/>
<feature type="compositionally biased region" description="Polar residues" evidence="1">
    <location>
        <begin position="178"/>
        <end position="198"/>
    </location>
</feature>
<evidence type="ECO:0000256" key="1">
    <source>
        <dbReference type="SAM" id="MobiDB-lite"/>
    </source>
</evidence>
<dbReference type="AlphaFoldDB" id="A0A7S3NTV8"/>
<feature type="compositionally biased region" description="Basic residues" evidence="1">
    <location>
        <begin position="130"/>
        <end position="139"/>
    </location>
</feature>
<keyword evidence="2" id="KW-0812">Transmembrane</keyword>
<dbReference type="EMBL" id="HBIK01011545">
    <property type="protein sequence ID" value="CAE0380460.1"/>
    <property type="molecule type" value="Transcribed_RNA"/>
</dbReference>